<proteinExistence type="predicted"/>
<sequence length="174" mass="19558">MDLQLKGKKILFSTVPGDGHFNPLTGLAAYLKKSGCDVRWYVSSIFSSKLKNLDIPHYPFDKALDIYGQNLKEVFPEREKITDVMAKLEFDMTIVGDCAPQYLEDISTIYESFKFDIMISDCFFSAIPLVKHILKVPVIAIGVLPLCENSIDLAPYGMGLMLPKTKINARSMQI</sequence>
<dbReference type="RefSeq" id="WP_217631585.1">
    <property type="nucleotide sequence ID" value="NZ_FNRA01000009.1"/>
</dbReference>
<dbReference type="Proteomes" id="UP000198850">
    <property type="component" value="Unassembled WGS sequence"/>
</dbReference>
<dbReference type="SUPFAM" id="SSF53756">
    <property type="entry name" value="UDP-Glycosyltransferase/glycogen phosphorylase"/>
    <property type="match status" value="1"/>
</dbReference>
<reference evidence="1 2" key="1">
    <citation type="submission" date="2016-10" db="EMBL/GenBank/DDBJ databases">
        <authorList>
            <person name="de Groot N.N."/>
        </authorList>
    </citation>
    <scope>NUCLEOTIDE SEQUENCE [LARGE SCALE GENOMIC DNA]</scope>
    <source>
        <strain evidence="1 2">DSM 19033</strain>
    </source>
</reference>
<name>A0A1H4G7D7_9SPHI</name>
<keyword evidence="2" id="KW-1185">Reference proteome</keyword>
<organism evidence="1 2">
    <name type="scientific">Pedobacter hartonius</name>
    <dbReference type="NCBI Taxonomy" id="425514"/>
    <lineage>
        <taxon>Bacteria</taxon>
        <taxon>Pseudomonadati</taxon>
        <taxon>Bacteroidota</taxon>
        <taxon>Sphingobacteriia</taxon>
        <taxon>Sphingobacteriales</taxon>
        <taxon>Sphingobacteriaceae</taxon>
        <taxon>Pedobacter</taxon>
    </lineage>
</organism>
<protein>
    <recommendedName>
        <fullName evidence="3">Glycosyltransferase, MGT family</fullName>
    </recommendedName>
</protein>
<accession>A0A1H4G7D7</accession>
<dbReference type="EMBL" id="FNRA01000009">
    <property type="protein sequence ID" value="SEB04592.1"/>
    <property type="molecule type" value="Genomic_DNA"/>
</dbReference>
<evidence type="ECO:0008006" key="3">
    <source>
        <dbReference type="Google" id="ProtNLM"/>
    </source>
</evidence>
<dbReference type="AlphaFoldDB" id="A0A1H4G7D7"/>
<evidence type="ECO:0000313" key="1">
    <source>
        <dbReference type="EMBL" id="SEB04592.1"/>
    </source>
</evidence>
<dbReference type="STRING" id="425514.SAMN05443550_10936"/>
<dbReference type="Gene3D" id="3.40.50.2000">
    <property type="entry name" value="Glycogen Phosphorylase B"/>
    <property type="match status" value="1"/>
</dbReference>
<gene>
    <name evidence="1" type="ORF">SAMN05443550_10936</name>
</gene>
<evidence type="ECO:0000313" key="2">
    <source>
        <dbReference type="Proteomes" id="UP000198850"/>
    </source>
</evidence>